<dbReference type="InterPro" id="IPR007863">
    <property type="entry name" value="Peptidase_M16_C"/>
</dbReference>
<organism evidence="2 3">
    <name type="scientific">Candidatus Scatocola faecipullorum</name>
    <dbReference type="NCBI Taxonomy" id="2840917"/>
    <lineage>
        <taxon>Bacteria</taxon>
        <taxon>Pseudomonadati</taxon>
        <taxon>Pseudomonadota</taxon>
        <taxon>Alphaproteobacteria</taxon>
        <taxon>Rhodospirillales</taxon>
        <taxon>Rhodospirillaceae</taxon>
        <taxon>Rhodospirillaceae incertae sedis</taxon>
        <taxon>Candidatus Scatocola</taxon>
    </lineage>
</organism>
<reference evidence="2" key="2">
    <citation type="journal article" date="2021" name="PeerJ">
        <title>Extensive microbial diversity within the chicken gut microbiome revealed by metagenomics and culture.</title>
        <authorList>
            <person name="Gilroy R."/>
            <person name="Ravi A."/>
            <person name="Getino M."/>
            <person name="Pursley I."/>
            <person name="Horton D.L."/>
            <person name="Alikhan N.F."/>
            <person name="Baker D."/>
            <person name="Gharbi K."/>
            <person name="Hall N."/>
            <person name="Watson M."/>
            <person name="Adriaenssens E.M."/>
            <person name="Foster-Nyarko E."/>
            <person name="Jarju S."/>
            <person name="Secka A."/>
            <person name="Antonio M."/>
            <person name="Oren A."/>
            <person name="Chaudhuri R.R."/>
            <person name="La Ragione R."/>
            <person name="Hildebrand F."/>
            <person name="Pallen M.J."/>
        </authorList>
    </citation>
    <scope>NUCLEOTIDE SEQUENCE</scope>
    <source>
        <strain evidence="2">ChiW3-316</strain>
    </source>
</reference>
<dbReference type="PANTHER" id="PTHR11851">
    <property type="entry name" value="METALLOPROTEASE"/>
    <property type="match status" value="1"/>
</dbReference>
<dbReference type="Pfam" id="PF05193">
    <property type="entry name" value="Peptidase_M16_C"/>
    <property type="match status" value="1"/>
</dbReference>
<dbReference type="InterPro" id="IPR011249">
    <property type="entry name" value="Metalloenz_LuxS/M16"/>
</dbReference>
<dbReference type="EMBL" id="DVNC01000018">
    <property type="protein sequence ID" value="HIU52807.1"/>
    <property type="molecule type" value="Genomic_DNA"/>
</dbReference>
<feature type="domain" description="Peptidase M16 C-terminal" evidence="1">
    <location>
        <begin position="231"/>
        <end position="406"/>
    </location>
</feature>
<sequence>MPKSRYYQHRAGRHSLARFVLLAVLLCGTGFAAYKKYSGSLTWGFNPQKLVADSVLSGKTFETEVREVVSPRAKIKAYLFEDRTNPIISVSFLFKNAGLANDAESEVGISGMAASLLTTGAGDMDRLQFSEELEDRAASIGFSAGRDDFSGALLTTKAEASRAYELLSMVLTQPRFAPEDIAQAKAERLLLLKQQQERPERVLALAAGKALFGTHPYGRNPLGEAGDIAAVTREKLLEYVRNHLVRSNLIVGIAGDITPEEAGAMLDEVFGSLPESGRSAFVRTAEVDFASGDKNIARVLPQSIAQFAAPGVARNNGDFYPLYVANHILGGSGLTSRLSLAAREDEALTYGVYSYMSTAEKAPLLLGGFSATPENFSRVKEIVREEWRKMGEKGVTPEEFNAAKEYLLASYNLRFASIGDIADILTAMQKEELGIDFLQKRNDYIRNIKLQEVNNAARKYFGNGKLRFITIGNEGAGKE</sequence>
<dbReference type="Proteomes" id="UP000824107">
    <property type="component" value="Unassembled WGS sequence"/>
</dbReference>
<dbReference type="Gene3D" id="3.30.830.10">
    <property type="entry name" value="Metalloenzyme, LuxS/M16 peptidase-like"/>
    <property type="match status" value="2"/>
</dbReference>
<accession>A0A9D1SAR1</accession>
<dbReference type="PANTHER" id="PTHR11851:SF224">
    <property type="entry name" value="PROCESSING PROTEASE"/>
    <property type="match status" value="1"/>
</dbReference>
<dbReference type="GO" id="GO:0046872">
    <property type="term" value="F:metal ion binding"/>
    <property type="evidence" value="ECO:0007669"/>
    <property type="project" value="InterPro"/>
</dbReference>
<name>A0A9D1SAR1_9PROT</name>
<reference evidence="2" key="1">
    <citation type="submission" date="2020-10" db="EMBL/GenBank/DDBJ databases">
        <authorList>
            <person name="Gilroy R."/>
        </authorList>
    </citation>
    <scope>NUCLEOTIDE SEQUENCE</scope>
    <source>
        <strain evidence="2">ChiW3-316</strain>
    </source>
</reference>
<evidence type="ECO:0000313" key="2">
    <source>
        <dbReference type="EMBL" id="HIU52807.1"/>
    </source>
</evidence>
<protein>
    <submittedName>
        <fullName evidence="2">Insulinase family protein</fullName>
    </submittedName>
</protein>
<gene>
    <name evidence="2" type="ORF">IAD20_01855</name>
</gene>
<comment type="caution">
    <text evidence="2">The sequence shown here is derived from an EMBL/GenBank/DDBJ whole genome shotgun (WGS) entry which is preliminary data.</text>
</comment>
<dbReference type="SUPFAM" id="SSF63411">
    <property type="entry name" value="LuxS/MPP-like metallohydrolase"/>
    <property type="match status" value="2"/>
</dbReference>
<evidence type="ECO:0000313" key="3">
    <source>
        <dbReference type="Proteomes" id="UP000824107"/>
    </source>
</evidence>
<evidence type="ECO:0000259" key="1">
    <source>
        <dbReference type="Pfam" id="PF05193"/>
    </source>
</evidence>
<dbReference type="AlphaFoldDB" id="A0A9D1SAR1"/>
<dbReference type="InterPro" id="IPR050361">
    <property type="entry name" value="MPP/UQCRC_Complex"/>
</dbReference>
<proteinExistence type="predicted"/>